<organism evidence="14 15">
    <name type="scientific">Zingiber officinale</name>
    <name type="common">Ginger</name>
    <name type="synonym">Amomum zingiber</name>
    <dbReference type="NCBI Taxonomy" id="94328"/>
    <lineage>
        <taxon>Eukaryota</taxon>
        <taxon>Viridiplantae</taxon>
        <taxon>Streptophyta</taxon>
        <taxon>Embryophyta</taxon>
        <taxon>Tracheophyta</taxon>
        <taxon>Spermatophyta</taxon>
        <taxon>Magnoliopsida</taxon>
        <taxon>Liliopsida</taxon>
        <taxon>Zingiberales</taxon>
        <taxon>Zingiberaceae</taxon>
        <taxon>Zingiber</taxon>
    </lineage>
</organism>
<keyword evidence="4 12" id="KW-1133">Transmembrane helix</keyword>
<keyword evidence="3 12" id="KW-0812">Transmembrane</keyword>
<evidence type="ECO:0000256" key="2">
    <source>
        <dbReference type="ARBA" id="ARBA00004167"/>
    </source>
</evidence>
<dbReference type="GO" id="GO:0006355">
    <property type="term" value="P:regulation of DNA-templated transcription"/>
    <property type="evidence" value="ECO:0007669"/>
    <property type="project" value="InterPro"/>
</dbReference>
<keyword evidence="5" id="KW-0805">Transcription regulation</keyword>
<dbReference type="PANTHER" id="PTHR31744">
    <property type="entry name" value="PROTEIN CUP-SHAPED COTYLEDON 2-RELATED"/>
    <property type="match status" value="1"/>
</dbReference>
<dbReference type="PROSITE" id="PS51005">
    <property type="entry name" value="NAC"/>
    <property type="match status" value="1"/>
</dbReference>
<dbReference type="SUPFAM" id="SSF101941">
    <property type="entry name" value="NAC domain"/>
    <property type="match status" value="1"/>
</dbReference>
<keyword evidence="8" id="KW-0010">Activator</keyword>
<evidence type="ECO:0000256" key="8">
    <source>
        <dbReference type="ARBA" id="ARBA00023159"/>
    </source>
</evidence>
<dbReference type="Pfam" id="PF02365">
    <property type="entry name" value="NAM"/>
    <property type="match status" value="1"/>
</dbReference>
<feature type="region of interest" description="Disordered" evidence="11">
    <location>
        <begin position="536"/>
        <end position="559"/>
    </location>
</feature>
<dbReference type="Proteomes" id="UP000734854">
    <property type="component" value="Unassembled WGS sequence"/>
</dbReference>
<feature type="transmembrane region" description="Helical" evidence="12">
    <location>
        <begin position="566"/>
        <end position="588"/>
    </location>
</feature>
<evidence type="ECO:0000256" key="5">
    <source>
        <dbReference type="ARBA" id="ARBA00023015"/>
    </source>
</evidence>
<evidence type="ECO:0000256" key="12">
    <source>
        <dbReference type="SAM" id="Phobius"/>
    </source>
</evidence>
<evidence type="ECO:0000256" key="9">
    <source>
        <dbReference type="ARBA" id="ARBA00023163"/>
    </source>
</evidence>
<dbReference type="EMBL" id="JACMSC010000001">
    <property type="protein sequence ID" value="KAG6539153.1"/>
    <property type="molecule type" value="Genomic_DNA"/>
</dbReference>
<comment type="caution">
    <text evidence="14">The sequence shown here is derived from an EMBL/GenBank/DDBJ whole genome shotgun (WGS) entry which is preliminary data.</text>
</comment>
<evidence type="ECO:0000256" key="1">
    <source>
        <dbReference type="ARBA" id="ARBA00004123"/>
    </source>
</evidence>
<evidence type="ECO:0000256" key="7">
    <source>
        <dbReference type="ARBA" id="ARBA00023136"/>
    </source>
</evidence>
<dbReference type="InterPro" id="IPR003441">
    <property type="entry name" value="NAC-dom"/>
</dbReference>
<evidence type="ECO:0000256" key="10">
    <source>
        <dbReference type="ARBA" id="ARBA00023242"/>
    </source>
</evidence>
<dbReference type="InterPro" id="IPR036093">
    <property type="entry name" value="NAC_dom_sf"/>
</dbReference>
<keyword evidence="6" id="KW-0238">DNA-binding</keyword>
<reference evidence="14 15" key="1">
    <citation type="submission" date="2020-08" db="EMBL/GenBank/DDBJ databases">
        <title>Plant Genome Project.</title>
        <authorList>
            <person name="Zhang R.-G."/>
        </authorList>
    </citation>
    <scope>NUCLEOTIDE SEQUENCE [LARGE SCALE GENOMIC DNA]</scope>
    <source>
        <tissue evidence="14">Rhizome</tissue>
    </source>
</reference>
<dbReference type="PANTHER" id="PTHR31744:SF216">
    <property type="entry name" value="NAC TRANSCRIPTION FACTOR"/>
    <property type="match status" value="1"/>
</dbReference>
<evidence type="ECO:0000313" key="14">
    <source>
        <dbReference type="EMBL" id="KAG6539153.1"/>
    </source>
</evidence>
<keyword evidence="15" id="KW-1185">Reference proteome</keyword>
<evidence type="ECO:0000313" key="15">
    <source>
        <dbReference type="Proteomes" id="UP000734854"/>
    </source>
</evidence>
<evidence type="ECO:0000256" key="3">
    <source>
        <dbReference type="ARBA" id="ARBA00022692"/>
    </source>
</evidence>
<sequence>MGAARDVAGPADGLSALAVDSVLGESKWWPPGFRFHPTDEELVLYYLKRKVCGRRIKLPMIGDVDVYKWEPWELPAKSLLKSGDKQWYFFSPRDRKYPNGSRANRATNFGYWKTTGKDRTISQNAKATGNKKTLVYYHGRAPKGERTDWVMHEYTMDEQGLSCYNNDYYALYKVFKKSGPGPKNGEQYGAPFMEEWADDVVDESFRSLDNIELTVDHQSTAVSVTEPVLDANSACRISDGGNTLPVDDLEDLLLNLSDEQDMNRQYSESTAYVAEIDVETEFGKCNSSLLLTESCSFEDSLILSELSTLDDNFQAPEQVSYAHPVENCEMPSLTYNPELSLLQTDEEFLEIKDFIDPESIIFGEDSLSNRESIDGPDGLFGFDLYFDAPMVFEDHYSPLVVPAQNLYLDDFGDDGILNQPSLTITELWNHDHGVSVSNTNANQVFIGTSTSDVAHASSSSNPSQVFSALPTSGVAYAATSLNIEMAQGQSSHVGYHSGSWLTSALSTVLDSVPSGPALASENPFLSRALERVSSLRGGQIGPRHPTTATDGQSSISGRRRSHNSSFLLISLLVGLSAIFWLFIVGASVKMFKGVFARFSSS</sequence>
<gene>
    <name evidence="14" type="ORF">ZIOFF_004306</name>
</gene>
<dbReference type="GO" id="GO:0005634">
    <property type="term" value="C:nucleus"/>
    <property type="evidence" value="ECO:0007669"/>
    <property type="project" value="UniProtKB-SubCell"/>
</dbReference>
<dbReference type="AlphaFoldDB" id="A0A8J5IVK1"/>
<proteinExistence type="predicted"/>
<dbReference type="GO" id="GO:0000976">
    <property type="term" value="F:transcription cis-regulatory region binding"/>
    <property type="evidence" value="ECO:0007669"/>
    <property type="project" value="UniProtKB-ARBA"/>
</dbReference>
<feature type="compositionally biased region" description="Polar residues" evidence="11">
    <location>
        <begin position="546"/>
        <end position="556"/>
    </location>
</feature>
<feature type="domain" description="NAC" evidence="13">
    <location>
        <begin position="29"/>
        <end position="177"/>
    </location>
</feature>
<dbReference type="FunFam" id="2.170.150.80:FF:000002">
    <property type="entry name" value="Nac domain-containing protein 86"/>
    <property type="match status" value="1"/>
</dbReference>
<dbReference type="GO" id="GO:0016020">
    <property type="term" value="C:membrane"/>
    <property type="evidence" value="ECO:0007669"/>
    <property type="project" value="UniProtKB-SubCell"/>
</dbReference>
<evidence type="ECO:0000256" key="11">
    <source>
        <dbReference type="SAM" id="MobiDB-lite"/>
    </source>
</evidence>
<evidence type="ECO:0000256" key="4">
    <source>
        <dbReference type="ARBA" id="ARBA00022989"/>
    </source>
</evidence>
<protein>
    <recommendedName>
        <fullName evidence="13">NAC domain-containing protein</fullName>
    </recommendedName>
</protein>
<keyword evidence="10" id="KW-0539">Nucleus</keyword>
<evidence type="ECO:0000256" key="6">
    <source>
        <dbReference type="ARBA" id="ARBA00023125"/>
    </source>
</evidence>
<evidence type="ECO:0000259" key="13">
    <source>
        <dbReference type="PROSITE" id="PS51005"/>
    </source>
</evidence>
<name>A0A8J5IVK1_ZINOF</name>
<accession>A0A8J5IVK1</accession>
<comment type="subcellular location">
    <subcellularLocation>
        <location evidence="2">Membrane</location>
        <topology evidence="2">Single-pass membrane protein</topology>
    </subcellularLocation>
    <subcellularLocation>
        <location evidence="1">Nucleus</location>
    </subcellularLocation>
</comment>
<keyword evidence="7 12" id="KW-0472">Membrane</keyword>
<dbReference type="Gene3D" id="2.170.150.80">
    <property type="entry name" value="NAC domain"/>
    <property type="match status" value="1"/>
</dbReference>
<keyword evidence="9" id="KW-0804">Transcription</keyword>